<keyword evidence="7" id="KW-1185">Reference proteome</keyword>
<dbReference type="EMBL" id="JAJFAZ020000001">
    <property type="protein sequence ID" value="KAI5349911.1"/>
    <property type="molecule type" value="Genomic_DNA"/>
</dbReference>
<evidence type="ECO:0000256" key="1">
    <source>
        <dbReference type="ARBA" id="ARBA00022614"/>
    </source>
</evidence>
<keyword evidence="4" id="KW-1133">Transmembrane helix</keyword>
<feature type="transmembrane region" description="Helical" evidence="4">
    <location>
        <begin position="520"/>
        <end position="541"/>
    </location>
</feature>
<dbReference type="InterPro" id="IPR003591">
    <property type="entry name" value="Leu-rich_rpt_typical-subtyp"/>
</dbReference>
<dbReference type="Gene3D" id="3.80.10.10">
    <property type="entry name" value="Ribonuclease Inhibitor"/>
    <property type="match status" value="3"/>
</dbReference>
<proteinExistence type="predicted"/>
<gene>
    <name evidence="6" type="ORF">L3X38_002802</name>
</gene>
<dbReference type="InterPro" id="IPR058546">
    <property type="entry name" value="RPS4B/Roq1-like_LRR"/>
</dbReference>
<dbReference type="AlphaFoldDB" id="A0AAD4ZLB7"/>
<evidence type="ECO:0000256" key="3">
    <source>
        <dbReference type="ARBA" id="ARBA00022821"/>
    </source>
</evidence>
<sequence length="586" mass="66068">MHDLLEKMGKNIIEQESPTKFGGRSRLRFHKDVEYVLTNNKGTDKITGIMLNFPQKSYEIFLNVGRSFSKMKNLKILMNYNVCGDPSYIPNNLRVLDWKRRASRSWPANFSPKALVFNLPYSCIKQIGDGLQYLKKLTSLNFKRSEFLTEILDLSSRPDIRYLNANGCTSLVEVHPSVGYLDKLEGLDFCYCCELAKFPNKVRLKSLEFFLLNGCIKLESFPKIVDKMESLIELDLGRTAIKELPASIGHMIGLEILRLSESAIKELPASIGNLIGLKELSLSESAIKELPAPIEHLTALEKLNFTRTAIQKLPSSFGNFNALKELWLGGTAIEELSSSSGNLTGLKGLNLQGCENLANLPQSIYGLQNLGITSFGGSNQCKQSHDGDFERPGVMYFEECNASNIDSLENFCCWSNLTIINLSKSDFVSILVCISKCVNLWELNLRGCKRLEEILGKFPASIARIDMADCVSLERFSTLSKILEDEDMQGISDMDSNCHRLCDNLRLDVSKMAKVLLNQVTYLSFIYIINMHIVSLLKEFFGHSFRLRRRATTKSLTGLNGKGWIVVFALLTSNQPIDRPSKHWWT</sequence>
<evidence type="ECO:0000313" key="6">
    <source>
        <dbReference type="EMBL" id="KAI5349911.1"/>
    </source>
</evidence>
<organism evidence="6 7">
    <name type="scientific">Prunus dulcis</name>
    <name type="common">Almond</name>
    <name type="synonym">Amygdalus dulcis</name>
    <dbReference type="NCBI Taxonomy" id="3755"/>
    <lineage>
        <taxon>Eukaryota</taxon>
        <taxon>Viridiplantae</taxon>
        <taxon>Streptophyta</taxon>
        <taxon>Embryophyta</taxon>
        <taxon>Tracheophyta</taxon>
        <taxon>Spermatophyta</taxon>
        <taxon>Magnoliopsida</taxon>
        <taxon>eudicotyledons</taxon>
        <taxon>Gunneridae</taxon>
        <taxon>Pentapetalae</taxon>
        <taxon>rosids</taxon>
        <taxon>fabids</taxon>
        <taxon>Rosales</taxon>
        <taxon>Rosaceae</taxon>
        <taxon>Amygdaloideae</taxon>
        <taxon>Amygdaleae</taxon>
        <taxon>Prunus</taxon>
    </lineage>
</organism>
<keyword evidence="4" id="KW-0472">Membrane</keyword>
<name>A0AAD4ZLB7_PRUDU</name>
<accession>A0AAD4ZLB7</accession>
<dbReference type="InterPro" id="IPR032675">
    <property type="entry name" value="LRR_dom_sf"/>
</dbReference>
<evidence type="ECO:0000256" key="4">
    <source>
        <dbReference type="SAM" id="Phobius"/>
    </source>
</evidence>
<keyword evidence="2" id="KW-0677">Repeat</keyword>
<dbReference type="Proteomes" id="UP001054821">
    <property type="component" value="Chromosome 1"/>
</dbReference>
<dbReference type="SMART" id="SM00369">
    <property type="entry name" value="LRR_TYP"/>
    <property type="match status" value="4"/>
</dbReference>
<evidence type="ECO:0000313" key="7">
    <source>
        <dbReference type="Proteomes" id="UP001054821"/>
    </source>
</evidence>
<feature type="domain" description="Disease resistance protein RPS4B/Roq1-like leucine-rich repeats" evidence="5">
    <location>
        <begin position="309"/>
        <end position="485"/>
    </location>
</feature>
<keyword evidence="3" id="KW-0611">Plant defense</keyword>
<keyword evidence="1" id="KW-0433">Leucine-rich repeat</keyword>
<protein>
    <recommendedName>
        <fullName evidence="5">Disease resistance protein RPS4B/Roq1-like leucine-rich repeats domain-containing protein</fullName>
    </recommendedName>
</protein>
<evidence type="ECO:0000259" key="5">
    <source>
        <dbReference type="Pfam" id="PF23286"/>
    </source>
</evidence>
<dbReference type="PANTHER" id="PTHR16083:SF83">
    <property type="entry name" value="LEUCINE-RICH REPEAT-CONTAINING PROTEIN 40"/>
    <property type="match status" value="1"/>
</dbReference>
<comment type="caution">
    <text evidence="6">The sequence shown here is derived from an EMBL/GenBank/DDBJ whole genome shotgun (WGS) entry which is preliminary data.</text>
</comment>
<feature type="domain" description="Disease resistance protein RPS4B/Roq1-like leucine-rich repeats" evidence="5">
    <location>
        <begin position="204"/>
        <end position="259"/>
    </location>
</feature>
<dbReference type="Pfam" id="PF23286">
    <property type="entry name" value="LRR_13"/>
    <property type="match status" value="2"/>
</dbReference>
<reference evidence="6 7" key="1">
    <citation type="journal article" date="2022" name="G3 (Bethesda)">
        <title>Whole-genome sequence and methylome profiling of the almond [Prunus dulcis (Mill.) D.A. Webb] cultivar 'Nonpareil'.</title>
        <authorList>
            <person name="D'Amico-Willman K.M."/>
            <person name="Ouma W.Z."/>
            <person name="Meulia T."/>
            <person name="Sideli G.M."/>
            <person name="Gradziel T.M."/>
            <person name="Fresnedo-Ramirez J."/>
        </authorList>
    </citation>
    <scope>NUCLEOTIDE SEQUENCE [LARGE SCALE GENOMIC DNA]</scope>
    <source>
        <strain evidence="6">Clone GOH B32 T37-40</strain>
    </source>
</reference>
<keyword evidence="4" id="KW-0812">Transmembrane</keyword>
<evidence type="ECO:0000256" key="2">
    <source>
        <dbReference type="ARBA" id="ARBA00022737"/>
    </source>
</evidence>
<dbReference type="PANTHER" id="PTHR16083">
    <property type="entry name" value="LEUCINE RICH REPEAT CONTAINING PROTEIN"/>
    <property type="match status" value="1"/>
</dbReference>
<dbReference type="SUPFAM" id="SSF52058">
    <property type="entry name" value="L domain-like"/>
    <property type="match status" value="2"/>
</dbReference>